<dbReference type="PROSITE" id="PS00211">
    <property type="entry name" value="ABC_TRANSPORTER_1"/>
    <property type="match status" value="2"/>
</dbReference>
<feature type="transmembrane region" description="Helical" evidence="14">
    <location>
        <begin position="133"/>
        <end position="156"/>
    </location>
</feature>
<evidence type="ECO:0000256" key="7">
    <source>
        <dbReference type="ARBA" id="ARBA00022989"/>
    </source>
</evidence>
<dbReference type="PANTHER" id="PTHR24223:SF456">
    <property type="entry name" value="MULTIDRUG RESISTANCE-ASSOCIATED PROTEIN LETHAL(2)03659"/>
    <property type="match status" value="1"/>
</dbReference>
<keyword evidence="7 14" id="KW-1133">Transmembrane helix</keyword>
<feature type="transmembrane region" description="Helical" evidence="14">
    <location>
        <begin position="319"/>
        <end position="340"/>
    </location>
</feature>
<dbReference type="SMART" id="SM00382">
    <property type="entry name" value="AAA"/>
    <property type="match status" value="2"/>
</dbReference>
<dbReference type="InterPro" id="IPR027417">
    <property type="entry name" value="P-loop_NTPase"/>
</dbReference>
<evidence type="ECO:0000256" key="5">
    <source>
        <dbReference type="ARBA" id="ARBA00022741"/>
    </source>
</evidence>
<dbReference type="OrthoDB" id="6500128at2759"/>
<dbReference type="CDD" id="cd18593">
    <property type="entry name" value="ABC_6TM_MRP4_D1_like"/>
    <property type="match status" value="1"/>
</dbReference>
<dbReference type="SUPFAM" id="SSF90123">
    <property type="entry name" value="ABC transporter transmembrane region"/>
    <property type="match status" value="2"/>
</dbReference>
<evidence type="ECO:0000256" key="9">
    <source>
        <dbReference type="ARBA" id="ARBA00034018"/>
    </source>
</evidence>
<keyword evidence="6" id="KW-0067">ATP-binding</keyword>
<comment type="subcellular location">
    <subcellularLocation>
        <location evidence="1">Membrane</location>
        <topology evidence="1">Multi-pass membrane protein</topology>
    </subcellularLocation>
</comment>
<feature type="transmembrane region" description="Helical" evidence="14">
    <location>
        <begin position="209"/>
        <end position="228"/>
    </location>
</feature>
<dbReference type="GeneID" id="109463958"/>
<comment type="similarity">
    <text evidence="2">Belongs to the ABC transporter superfamily. ABCC family. Conjugate transporter (TC 3.A.1.208) subfamily.</text>
</comment>
<protein>
    <submittedName>
        <fullName evidence="18">Multidrug resistance-associated protein 4-like</fullName>
    </submittedName>
</protein>
<dbReference type="GO" id="GO:0016323">
    <property type="term" value="C:basolateral plasma membrane"/>
    <property type="evidence" value="ECO:0007669"/>
    <property type="project" value="UniProtKB-ARBA"/>
</dbReference>
<evidence type="ECO:0000256" key="11">
    <source>
        <dbReference type="ARBA" id="ARBA00047576"/>
    </source>
</evidence>
<dbReference type="Pfam" id="PF00664">
    <property type="entry name" value="ABC_membrane"/>
    <property type="match status" value="2"/>
</dbReference>
<accession>A0A6P4XWH8</accession>
<dbReference type="InterPro" id="IPR017871">
    <property type="entry name" value="ABC_transporter-like_CS"/>
</dbReference>
<dbReference type="Gene3D" id="3.40.50.300">
    <property type="entry name" value="P-loop containing nucleotide triphosphate hydrolases"/>
    <property type="match status" value="2"/>
</dbReference>
<gene>
    <name evidence="18" type="primary">LOC109463958</name>
</gene>
<dbReference type="CDD" id="cd03250">
    <property type="entry name" value="ABCC_MRP_domain1"/>
    <property type="match status" value="1"/>
</dbReference>
<feature type="domain" description="ABC transporter" evidence="15">
    <location>
        <begin position="416"/>
        <end position="639"/>
    </location>
</feature>
<keyword evidence="4 14" id="KW-0812">Transmembrane</keyword>
<keyword evidence="5" id="KW-0547">Nucleotide-binding</keyword>
<evidence type="ECO:0000256" key="14">
    <source>
        <dbReference type="SAM" id="Phobius"/>
    </source>
</evidence>
<evidence type="ECO:0000259" key="16">
    <source>
        <dbReference type="PROSITE" id="PS50929"/>
    </source>
</evidence>
<keyword evidence="17" id="KW-1185">Reference proteome</keyword>
<keyword evidence="3" id="KW-0813">Transport</keyword>
<dbReference type="FunFam" id="1.20.1560.10:FF:000014">
    <property type="entry name" value="Multidrug resistance-associated protein member 4"/>
    <property type="match status" value="1"/>
</dbReference>
<dbReference type="GO" id="GO:0005524">
    <property type="term" value="F:ATP binding"/>
    <property type="evidence" value="ECO:0007669"/>
    <property type="project" value="UniProtKB-KW"/>
</dbReference>
<proteinExistence type="inferred from homology"/>
<evidence type="ECO:0000256" key="1">
    <source>
        <dbReference type="ARBA" id="ARBA00004141"/>
    </source>
</evidence>
<evidence type="ECO:0000256" key="2">
    <source>
        <dbReference type="ARBA" id="ARBA00009726"/>
    </source>
</evidence>
<feature type="region of interest" description="Disordered" evidence="13">
    <location>
        <begin position="641"/>
        <end position="661"/>
    </location>
</feature>
<feature type="transmembrane region" description="Helical" evidence="14">
    <location>
        <begin position="986"/>
        <end position="1008"/>
    </location>
</feature>
<feature type="transmembrane region" description="Helical" evidence="14">
    <location>
        <begin position="234"/>
        <end position="256"/>
    </location>
</feature>
<evidence type="ECO:0000256" key="10">
    <source>
        <dbReference type="ARBA" id="ARBA00047523"/>
    </source>
</evidence>
<dbReference type="InterPro" id="IPR003593">
    <property type="entry name" value="AAA+_ATPase"/>
</dbReference>
<evidence type="ECO:0000313" key="18">
    <source>
        <dbReference type="RefSeq" id="XP_019616433.1"/>
    </source>
</evidence>
<evidence type="ECO:0000256" key="6">
    <source>
        <dbReference type="ARBA" id="ARBA00022840"/>
    </source>
</evidence>
<dbReference type="KEGG" id="bbel:109463958"/>
<comment type="catalytic activity">
    <reaction evidence="12">
        <text>an S-substituted glutathione(in) + ATP + H2O = an S-substituted glutathione(out) + ADP + phosphate + H(+)</text>
        <dbReference type="Rhea" id="RHEA:19121"/>
        <dbReference type="ChEBI" id="CHEBI:15377"/>
        <dbReference type="ChEBI" id="CHEBI:15378"/>
        <dbReference type="ChEBI" id="CHEBI:30616"/>
        <dbReference type="ChEBI" id="CHEBI:43474"/>
        <dbReference type="ChEBI" id="CHEBI:90779"/>
        <dbReference type="ChEBI" id="CHEBI:456216"/>
        <dbReference type="EC" id="7.6.2.3"/>
    </reaction>
    <physiologicalReaction direction="left-to-right" evidence="12">
        <dbReference type="Rhea" id="RHEA:19122"/>
    </physiologicalReaction>
</comment>
<dbReference type="FunFam" id="3.40.50.300:FF:000482">
    <property type="entry name" value="Multidrug resistance-associated protein member 4"/>
    <property type="match status" value="1"/>
</dbReference>
<feature type="transmembrane region" description="Helical" evidence="14">
    <location>
        <begin position="801"/>
        <end position="819"/>
    </location>
</feature>
<dbReference type="InterPro" id="IPR003439">
    <property type="entry name" value="ABC_transporter-like_ATP-bd"/>
</dbReference>
<dbReference type="InterPro" id="IPR047083">
    <property type="entry name" value="ABCC4_TMD2"/>
</dbReference>
<feature type="transmembrane region" description="Helical" evidence="14">
    <location>
        <begin position="1014"/>
        <end position="1035"/>
    </location>
</feature>
<dbReference type="PROSITE" id="PS50893">
    <property type="entry name" value="ABC_TRANSPORTER_2"/>
    <property type="match status" value="2"/>
</dbReference>
<feature type="domain" description="ABC transmembrane type-1" evidence="16">
    <location>
        <begin position="719"/>
        <end position="1043"/>
    </location>
</feature>
<reference evidence="18" key="1">
    <citation type="submission" date="2025-08" db="UniProtKB">
        <authorList>
            <consortium name="RefSeq"/>
        </authorList>
    </citation>
    <scope>IDENTIFICATION</scope>
    <source>
        <tissue evidence="18">Gonad</tissue>
    </source>
</reference>
<dbReference type="PANTHER" id="PTHR24223">
    <property type="entry name" value="ATP-BINDING CASSETTE SUB-FAMILY C"/>
    <property type="match status" value="1"/>
</dbReference>
<feature type="domain" description="ABC transmembrane type-1" evidence="16">
    <location>
        <begin position="94"/>
        <end position="375"/>
    </location>
</feature>
<comment type="catalytic activity">
    <reaction evidence="11">
        <text>17beta-estradiol 17-O-(beta-D-glucuronate)(in) + ATP + H2O = 17beta-estradiol 17-O-(beta-D-glucuronate)(out) + ADP + phosphate + H(+)</text>
        <dbReference type="Rhea" id="RHEA:60128"/>
        <dbReference type="ChEBI" id="CHEBI:15377"/>
        <dbReference type="ChEBI" id="CHEBI:15378"/>
        <dbReference type="ChEBI" id="CHEBI:30616"/>
        <dbReference type="ChEBI" id="CHEBI:43474"/>
        <dbReference type="ChEBI" id="CHEBI:82961"/>
        <dbReference type="ChEBI" id="CHEBI:456216"/>
    </reaction>
    <physiologicalReaction direction="left-to-right" evidence="11">
        <dbReference type="Rhea" id="RHEA:60129"/>
    </physiologicalReaction>
</comment>
<dbReference type="Gene3D" id="1.20.1560.10">
    <property type="entry name" value="ABC transporter type 1, transmembrane domain"/>
    <property type="match status" value="2"/>
</dbReference>
<comment type="catalytic activity">
    <reaction evidence="10">
        <text>leukotriene C4(in) + ATP + H2O = leukotriene C4(out) + ADP + phosphate + H(+)</text>
        <dbReference type="Rhea" id="RHEA:38963"/>
        <dbReference type="ChEBI" id="CHEBI:15377"/>
        <dbReference type="ChEBI" id="CHEBI:15378"/>
        <dbReference type="ChEBI" id="CHEBI:30616"/>
        <dbReference type="ChEBI" id="CHEBI:43474"/>
        <dbReference type="ChEBI" id="CHEBI:57973"/>
        <dbReference type="ChEBI" id="CHEBI:456216"/>
    </reaction>
    <physiologicalReaction direction="left-to-right" evidence="10">
        <dbReference type="Rhea" id="RHEA:38964"/>
    </physiologicalReaction>
</comment>
<evidence type="ECO:0000256" key="4">
    <source>
        <dbReference type="ARBA" id="ARBA00022692"/>
    </source>
</evidence>
<dbReference type="Pfam" id="PF00005">
    <property type="entry name" value="ABC_tran"/>
    <property type="match status" value="2"/>
</dbReference>
<evidence type="ECO:0000313" key="17">
    <source>
        <dbReference type="Proteomes" id="UP000515135"/>
    </source>
</evidence>
<dbReference type="FunFam" id="3.40.50.300:FF:000163">
    <property type="entry name" value="Multidrug resistance-associated protein member 4"/>
    <property type="match status" value="1"/>
</dbReference>
<organism evidence="17 18">
    <name type="scientific">Branchiostoma belcheri</name>
    <name type="common">Amphioxus</name>
    <dbReference type="NCBI Taxonomy" id="7741"/>
    <lineage>
        <taxon>Eukaryota</taxon>
        <taxon>Metazoa</taxon>
        <taxon>Chordata</taxon>
        <taxon>Cephalochordata</taxon>
        <taxon>Leptocardii</taxon>
        <taxon>Amphioxiformes</taxon>
        <taxon>Branchiostomatidae</taxon>
        <taxon>Branchiostoma</taxon>
    </lineage>
</organism>
<evidence type="ECO:0000256" key="3">
    <source>
        <dbReference type="ARBA" id="ARBA00022448"/>
    </source>
</evidence>
<evidence type="ECO:0000256" key="13">
    <source>
        <dbReference type="SAM" id="MobiDB-lite"/>
    </source>
</evidence>
<dbReference type="GO" id="GO:0008559">
    <property type="term" value="F:ABC-type xenobiotic transporter activity"/>
    <property type="evidence" value="ECO:0007669"/>
    <property type="project" value="UniProtKB-EC"/>
</dbReference>
<evidence type="ECO:0000256" key="12">
    <source>
        <dbReference type="ARBA" id="ARBA00048007"/>
    </source>
</evidence>
<feature type="transmembrane region" description="Helical" evidence="14">
    <location>
        <begin position="717"/>
        <end position="739"/>
    </location>
</feature>
<comment type="catalytic activity">
    <reaction evidence="9">
        <text>ATP + H2O + xenobioticSide 1 = ADP + phosphate + xenobioticSide 2.</text>
        <dbReference type="EC" id="7.6.2.2"/>
    </reaction>
</comment>
<evidence type="ECO:0000256" key="8">
    <source>
        <dbReference type="ARBA" id="ARBA00023136"/>
    </source>
</evidence>
<dbReference type="CDD" id="cd03244">
    <property type="entry name" value="ABCC_MRP_domain2"/>
    <property type="match status" value="1"/>
</dbReference>
<feature type="domain" description="ABC transporter" evidence="15">
    <location>
        <begin position="1079"/>
        <end position="1312"/>
    </location>
</feature>
<evidence type="ECO:0000259" key="15">
    <source>
        <dbReference type="PROSITE" id="PS50893"/>
    </source>
</evidence>
<dbReference type="InterPro" id="IPR036640">
    <property type="entry name" value="ABC1_TM_sf"/>
</dbReference>
<dbReference type="RefSeq" id="XP_019616433.1">
    <property type="nucleotide sequence ID" value="XM_019760874.1"/>
</dbReference>
<dbReference type="InterPro" id="IPR030240">
    <property type="entry name" value="ABCC4_TMD1"/>
</dbReference>
<dbReference type="Proteomes" id="UP000515135">
    <property type="component" value="Unplaced"/>
</dbReference>
<dbReference type="FunFam" id="1.20.1560.10:FF:000026">
    <property type="entry name" value="Multidrug resistance-associated protein lethal(2)03659"/>
    <property type="match status" value="1"/>
</dbReference>
<dbReference type="GO" id="GO:0015431">
    <property type="term" value="F:ABC-type glutathione S-conjugate transporter activity"/>
    <property type="evidence" value="ECO:0007669"/>
    <property type="project" value="UniProtKB-EC"/>
</dbReference>
<dbReference type="InterPro" id="IPR011527">
    <property type="entry name" value="ABC1_TM_dom"/>
</dbReference>
<name>A0A6P4XWH8_BRABE</name>
<sequence>MDKKFAKEKPNPVTKAGLLSKIFFWWLNPLFKTGYKRTLQEDDMYNVLYDDSSQKQTDDLEREWQKELDKAKESPKRPPSLRWALFRQFGAKHLLCTLCTLFVEAIRIIQPIVLAWLIDYFSPESTVTTTQAYLYALVISAGALVVTVIHHPYMYVLMALGWKMRVACCGLIFRKALKLNHTALGKSNTGQIVNLMSNDVNRFDQGFMFFHYLWIGPIETVIVIILLYRDLGPSCLAGLGFLLVQLVLSSAIGKLFSKYRSQTAHRTDDRIRTMSEIISAMRVIKMYTWEKPFSEMVAKLRKHEIQVVIKAALCRGLNMALSSVSLRMVVFFTFVTYVLMGNGLTAGVVFRSIGLVNVIQLTAMTFMPLAVSKAAEAVVSMKRIQDFLLLEEMDDPEAGTNGVISVTSPQDAGCSVILDKVKAKWAGDSDQLTLKSISLKLKPGQLLAVIGPVGSGKSSLLSTVLQELPVTSGEVKVHGKVGYASQQPWVFSGTVRQNILFGRPYVEEKYRKTIQACALKKDFELLPHGDMTLVGDRGVTLSGGQKARISLARAVYHDADIYLLDDPLSAVDGEVGRHLFNRCIQGALRDKPRILVTHQLQYVQEADQILVLLEGEQVALGTYRELLQSGIDFAKMMATEEEEEEEEEGRKMNRQLSRGSSRRRRVRSRTFSETFSAKSAESDTEEEDVSVPLLEEEDRMTGSIGWNVYRDYFKAGAGILGCLFAVLVNVGYIVIYLIADWWLAYWARQEEEYRTAGNNWPFPPRNGNNATFLNVSNVGDNVANTTAIPMPLSIAAPDTHFYIYIFTALTAGSLVLSLVRTWHVFYITVESSRNLHNDMFNAIIRAPIRFFDTNPVGRILNRFSKDIGQLDDMFPWTFADFTEGFLAILGIIVMAGIINPWVFIPTIPLLLLFMYLRKYYLSTSRDIKRLEGTTRSPVFSHLSATLQGLWTIRAFGAQESFQQEFDSHQDLHSEAWFLFLTCSRWLAIRIDFLASLFVTAVVFFSVPASQALDGGLVGLSVTYAIMLTGFFQWIVRQSAEVENLMTSAERVVTYTKLEPEAPLETSTKPPGDWPQHGRVELEAVSFSYSEDGPEVLKNLCAIIRPQEKIGIVGRTGAGKSSLMQMLFRMAEPQGTVRIDGVDVTKIGLHDLRKKISVIPQDPVLFSGSLRRNLDPFNDFTDLQLWSALEEVQLKQAVKELQGKLESEMAESGTNFSVGQRQLVCLARALLRKNRILIIDEATANVDPRTDQLIQETIREKFKNCTVLTIAHRLNTVIDSDRIMVLQEGRVQEMGEAHALLQDRDGVFTAMVDQSGKMLAAELREAARQFYVGKHGTEHVLEDIHAALTLCNVEFLTTV</sequence>
<keyword evidence="8 14" id="KW-0472">Membrane</keyword>
<dbReference type="SUPFAM" id="SSF52540">
    <property type="entry name" value="P-loop containing nucleoside triphosphate hydrolases"/>
    <property type="match status" value="2"/>
</dbReference>
<dbReference type="PROSITE" id="PS50929">
    <property type="entry name" value="ABC_TM1F"/>
    <property type="match status" value="2"/>
</dbReference>
<dbReference type="GO" id="GO:0016887">
    <property type="term" value="F:ATP hydrolysis activity"/>
    <property type="evidence" value="ECO:0007669"/>
    <property type="project" value="InterPro"/>
</dbReference>
<dbReference type="InterPro" id="IPR050173">
    <property type="entry name" value="ABC_transporter_C-like"/>
</dbReference>
<dbReference type="CDD" id="cd18601">
    <property type="entry name" value="ABC_6TM_MRP4_D2_like"/>
    <property type="match status" value="1"/>
</dbReference>